<evidence type="ECO:0000313" key="2">
    <source>
        <dbReference type="EMBL" id="ADC89733.1"/>
    </source>
</evidence>
<feature type="domain" description="PIN" evidence="1">
    <location>
        <begin position="4"/>
        <end position="89"/>
    </location>
</feature>
<accession>D3SLV3</accession>
<dbReference type="eggNOG" id="COG5611">
    <property type="taxonomic scope" value="Bacteria"/>
</dbReference>
<proteinExistence type="predicted"/>
<gene>
    <name evidence="2" type="ordered locus">Thal_1101</name>
</gene>
<sequence length="117" mass="13587">MKAIDTQGLLSLLQGKEDAQYVERELRNAEKRKTKIFISTYTLLELAYVLEKVLGVSKKEVEEILRTLLEDPVFKVEHETELEEALRFYKDGMDLLEALKEAQYKKNRISEKIGTPP</sequence>
<dbReference type="InterPro" id="IPR002716">
    <property type="entry name" value="PIN_dom"/>
</dbReference>
<dbReference type="EMBL" id="CP001931">
    <property type="protein sequence ID" value="ADC89733.1"/>
    <property type="molecule type" value="Genomic_DNA"/>
</dbReference>
<dbReference type="RefSeq" id="WP_012992139.1">
    <property type="nucleotide sequence ID" value="NC_013894.1"/>
</dbReference>
<dbReference type="KEGG" id="tal:Thal_1101"/>
<dbReference type="Proteomes" id="UP000002043">
    <property type="component" value="Chromosome"/>
</dbReference>
<evidence type="ECO:0000259" key="1">
    <source>
        <dbReference type="Pfam" id="PF01850"/>
    </source>
</evidence>
<protein>
    <recommendedName>
        <fullName evidence="1">PIN domain-containing protein</fullName>
    </recommendedName>
</protein>
<dbReference type="OrthoDB" id="15420at2"/>
<evidence type="ECO:0000313" key="3">
    <source>
        <dbReference type="Proteomes" id="UP000002043"/>
    </source>
</evidence>
<dbReference type="STRING" id="638303.Thal_1101"/>
<dbReference type="Gene3D" id="3.40.50.1010">
    <property type="entry name" value="5'-nuclease"/>
    <property type="match status" value="1"/>
</dbReference>
<name>D3SLV3_THEAH</name>
<organism evidence="2 3">
    <name type="scientific">Thermocrinis albus (strain DSM 14484 / JCM 11386 / HI 11/12)</name>
    <dbReference type="NCBI Taxonomy" id="638303"/>
    <lineage>
        <taxon>Bacteria</taxon>
        <taxon>Pseudomonadati</taxon>
        <taxon>Aquificota</taxon>
        <taxon>Aquificia</taxon>
        <taxon>Aquificales</taxon>
        <taxon>Aquificaceae</taxon>
        <taxon>Thermocrinis</taxon>
    </lineage>
</organism>
<dbReference type="SUPFAM" id="SSF88723">
    <property type="entry name" value="PIN domain-like"/>
    <property type="match status" value="1"/>
</dbReference>
<keyword evidence="3" id="KW-1185">Reference proteome</keyword>
<reference evidence="3" key="1">
    <citation type="journal article" date="2010" name="Stand. Genomic Sci.">
        <title>Complete genome sequence of Thermocrinis albus type strain (HI 11/12T).</title>
        <authorList>
            <person name="Wirth R."/>
            <person name="Sikorski J."/>
            <person name="Brambilla E."/>
            <person name="Misra M."/>
            <person name="Lapidus A."/>
            <person name="Copeland A."/>
            <person name="Nolan M."/>
            <person name="Lucas S."/>
            <person name="Chen F."/>
            <person name="Tice H."/>
            <person name="Cheng J.F."/>
            <person name="Han C."/>
            <person name="Detter J.C."/>
            <person name="Tapia R."/>
            <person name="Bruce D."/>
            <person name="Goodwin L."/>
            <person name="Pitluck S."/>
            <person name="Pati A."/>
            <person name="Anderson I."/>
            <person name="Ivanova N."/>
            <person name="Mavromatis K."/>
            <person name="Mikhailova N."/>
            <person name="Chen A."/>
            <person name="Palaniappan K."/>
            <person name="Bilek Y."/>
            <person name="Hader T."/>
            <person name="Land M."/>
            <person name="Hauser L."/>
            <person name="Chang Y.J."/>
            <person name="Jeffries C.D."/>
            <person name="Tindall B.J."/>
            <person name="Rohde M."/>
            <person name="Goker M."/>
            <person name="Bristow J."/>
            <person name="Eisen J.A."/>
            <person name="Markowitz V."/>
            <person name="Hugenholtz P."/>
            <person name="Kyrpides N.C."/>
            <person name="Klenk H.P."/>
        </authorList>
    </citation>
    <scope>NUCLEOTIDE SEQUENCE [LARGE SCALE GENOMIC DNA]</scope>
    <source>
        <strain evidence="3">DSM 14484 / JCM 11386 / HI 11/12</strain>
    </source>
</reference>
<dbReference type="InterPro" id="IPR029060">
    <property type="entry name" value="PIN-like_dom_sf"/>
</dbReference>
<dbReference type="AlphaFoldDB" id="D3SLV3"/>
<dbReference type="Pfam" id="PF01850">
    <property type="entry name" value="PIN"/>
    <property type="match status" value="1"/>
</dbReference>
<dbReference type="HOGENOM" id="CLU_2119991_0_0_0"/>